<sequence>MRYQAPKGVPGASWVCVWWDTLYLHMLLSNKELLDQISESQRQLLHFQNGLKGAELPAHFLMASARVRGPSSSWIPGVPLPLGRR</sequence>
<reference evidence="1 2" key="1">
    <citation type="submission" date="2016-02" db="EMBL/GenBank/DDBJ databases">
        <title>Band-tailed pigeon sequencing and assembly.</title>
        <authorList>
            <person name="Soares A.E."/>
            <person name="Novak B.J."/>
            <person name="Rice E.S."/>
            <person name="O'Connell B."/>
            <person name="Chang D."/>
            <person name="Weber S."/>
            <person name="Shapiro B."/>
        </authorList>
    </citation>
    <scope>NUCLEOTIDE SEQUENCE [LARGE SCALE GENOMIC DNA]</scope>
    <source>
        <strain evidence="1">BTP2013</strain>
        <tissue evidence="1">Blood</tissue>
    </source>
</reference>
<dbReference type="Proteomes" id="UP000190648">
    <property type="component" value="Unassembled WGS sequence"/>
</dbReference>
<protein>
    <submittedName>
        <fullName evidence="1">Uncharacterized protein</fullName>
    </submittedName>
</protein>
<dbReference type="AlphaFoldDB" id="A0A1V4KS90"/>
<name>A0A1V4KS90_PATFA</name>
<accession>A0A1V4KS90</accession>
<dbReference type="EMBL" id="LSYS01001700">
    <property type="protein sequence ID" value="OPJ87301.1"/>
    <property type="molecule type" value="Genomic_DNA"/>
</dbReference>
<comment type="caution">
    <text evidence="1">The sequence shown here is derived from an EMBL/GenBank/DDBJ whole genome shotgun (WGS) entry which is preliminary data.</text>
</comment>
<evidence type="ECO:0000313" key="2">
    <source>
        <dbReference type="Proteomes" id="UP000190648"/>
    </source>
</evidence>
<organism evidence="1 2">
    <name type="scientific">Patagioenas fasciata monilis</name>
    <dbReference type="NCBI Taxonomy" id="372326"/>
    <lineage>
        <taxon>Eukaryota</taxon>
        <taxon>Metazoa</taxon>
        <taxon>Chordata</taxon>
        <taxon>Craniata</taxon>
        <taxon>Vertebrata</taxon>
        <taxon>Euteleostomi</taxon>
        <taxon>Archelosauria</taxon>
        <taxon>Archosauria</taxon>
        <taxon>Dinosauria</taxon>
        <taxon>Saurischia</taxon>
        <taxon>Theropoda</taxon>
        <taxon>Coelurosauria</taxon>
        <taxon>Aves</taxon>
        <taxon>Neognathae</taxon>
        <taxon>Neoaves</taxon>
        <taxon>Columbimorphae</taxon>
        <taxon>Columbiformes</taxon>
        <taxon>Columbidae</taxon>
        <taxon>Patagioenas</taxon>
    </lineage>
</organism>
<keyword evidence="2" id="KW-1185">Reference proteome</keyword>
<evidence type="ECO:0000313" key="1">
    <source>
        <dbReference type="EMBL" id="OPJ87301.1"/>
    </source>
</evidence>
<proteinExistence type="predicted"/>
<gene>
    <name evidence="1" type="ORF">AV530_000801</name>
</gene>